<dbReference type="Proteomes" id="UP000824263">
    <property type="component" value="Unassembled WGS sequence"/>
</dbReference>
<dbReference type="PANTHER" id="PTHR43673:SF2">
    <property type="entry name" value="NITROREDUCTASE"/>
    <property type="match status" value="1"/>
</dbReference>
<dbReference type="EMBL" id="DXGF01000101">
    <property type="protein sequence ID" value="HIW83744.1"/>
    <property type="molecule type" value="Genomic_DNA"/>
</dbReference>
<name>A0A9D1UDE3_9FIRM</name>
<gene>
    <name evidence="7" type="ORF">H9873_05425</name>
</gene>
<evidence type="ECO:0000259" key="6">
    <source>
        <dbReference type="Pfam" id="PF00881"/>
    </source>
</evidence>
<evidence type="ECO:0000256" key="3">
    <source>
        <dbReference type="ARBA" id="ARBA00022630"/>
    </source>
</evidence>
<organism evidence="7 8">
    <name type="scientific">Candidatus Dorea gallistercoris</name>
    <dbReference type="NCBI Taxonomy" id="2838542"/>
    <lineage>
        <taxon>Bacteria</taxon>
        <taxon>Bacillati</taxon>
        <taxon>Bacillota</taxon>
        <taxon>Clostridia</taxon>
        <taxon>Lachnospirales</taxon>
        <taxon>Lachnospiraceae</taxon>
        <taxon>Dorea</taxon>
    </lineage>
</organism>
<keyword evidence="4" id="KW-0288">FMN</keyword>
<evidence type="ECO:0000313" key="7">
    <source>
        <dbReference type="EMBL" id="HIW83744.1"/>
    </source>
</evidence>
<sequence length="168" mass="19130">MDFITLAGTRYSVRKYQDRKVPPETVEKISEAGRIAPTAVNYQPQRILVIQRKEDLEQLDQCTRFRYGAPMAFLLCYDRSVCWNNPHTGEDSGKIDVSIILTHMMLEAAELGVGTVCVADFDPEGIRDRFHLPEDIIPVLLMPAGYPAEDARPHTWHEEKKPLAETVF</sequence>
<evidence type="ECO:0000256" key="1">
    <source>
        <dbReference type="ARBA" id="ARBA00001917"/>
    </source>
</evidence>
<reference evidence="7" key="1">
    <citation type="journal article" date="2021" name="PeerJ">
        <title>Extensive microbial diversity within the chicken gut microbiome revealed by metagenomics and culture.</title>
        <authorList>
            <person name="Gilroy R."/>
            <person name="Ravi A."/>
            <person name="Getino M."/>
            <person name="Pursley I."/>
            <person name="Horton D.L."/>
            <person name="Alikhan N.F."/>
            <person name="Baker D."/>
            <person name="Gharbi K."/>
            <person name="Hall N."/>
            <person name="Watson M."/>
            <person name="Adriaenssens E.M."/>
            <person name="Foster-Nyarko E."/>
            <person name="Jarju S."/>
            <person name="Secka A."/>
            <person name="Antonio M."/>
            <person name="Oren A."/>
            <person name="Chaudhuri R.R."/>
            <person name="La Ragione R."/>
            <person name="Hildebrand F."/>
            <person name="Pallen M.J."/>
        </authorList>
    </citation>
    <scope>NUCLEOTIDE SEQUENCE</scope>
    <source>
        <strain evidence="7">ChiSxjej1B13-11762</strain>
    </source>
</reference>
<dbReference type="PANTHER" id="PTHR43673">
    <property type="entry name" value="NAD(P)H NITROREDUCTASE YDGI-RELATED"/>
    <property type="match status" value="1"/>
</dbReference>
<evidence type="ECO:0000256" key="4">
    <source>
        <dbReference type="ARBA" id="ARBA00022643"/>
    </source>
</evidence>
<evidence type="ECO:0000256" key="5">
    <source>
        <dbReference type="ARBA" id="ARBA00023002"/>
    </source>
</evidence>
<dbReference type="Pfam" id="PF00881">
    <property type="entry name" value="Nitroreductase"/>
    <property type="match status" value="2"/>
</dbReference>
<comment type="similarity">
    <text evidence="2">Belongs to the nitroreductase family.</text>
</comment>
<dbReference type="AlphaFoldDB" id="A0A9D1UDE3"/>
<dbReference type="CDD" id="cd20609">
    <property type="entry name" value="nitroreductase"/>
    <property type="match status" value="1"/>
</dbReference>
<evidence type="ECO:0000256" key="2">
    <source>
        <dbReference type="ARBA" id="ARBA00007118"/>
    </source>
</evidence>
<dbReference type="GO" id="GO:0016491">
    <property type="term" value="F:oxidoreductase activity"/>
    <property type="evidence" value="ECO:0007669"/>
    <property type="project" value="UniProtKB-KW"/>
</dbReference>
<feature type="domain" description="Nitroreductase" evidence="6">
    <location>
        <begin position="9"/>
        <end position="60"/>
    </location>
</feature>
<comment type="caution">
    <text evidence="7">The sequence shown here is derived from an EMBL/GenBank/DDBJ whole genome shotgun (WGS) entry which is preliminary data.</text>
</comment>
<keyword evidence="5" id="KW-0560">Oxidoreductase</keyword>
<reference evidence="7" key="2">
    <citation type="submission" date="2021-04" db="EMBL/GenBank/DDBJ databases">
        <authorList>
            <person name="Gilroy R."/>
        </authorList>
    </citation>
    <scope>NUCLEOTIDE SEQUENCE</scope>
    <source>
        <strain evidence="7">ChiSxjej1B13-11762</strain>
    </source>
</reference>
<comment type="cofactor">
    <cofactor evidence="1">
        <name>FMN</name>
        <dbReference type="ChEBI" id="CHEBI:58210"/>
    </cofactor>
</comment>
<dbReference type="InterPro" id="IPR029479">
    <property type="entry name" value="Nitroreductase"/>
</dbReference>
<protein>
    <submittedName>
        <fullName evidence="7">Nitroreductase family protein</fullName>
    </submittedName>
</protein>
<dbReference type="SUPFAM" id="SSF55469">
    <property type="entry name" value="FMN-dependent nitroreductase-like"/>
    <property type="match status" value="1"/>
</dbReference>
<keyword evidence="3" id="KW-0285">Flavoprotein</keyword>
<dbReference type="InterPro" id="IPR000415">
    <property type="entry name" value="Nitroreductase-like"/>
</dbReference>
<feature type="domain" description="Nitroreductase" evidence="6">
    <location>
        <begin position="83"/>
        <end position="146"/>
    </location>
</feature>
<proteinExistence type="inferred from homology"/>
<dbReference type="Gene3D" id="3.40.109.10">
    <property type="entry name" value="NADH Oxidase"/>
    <property type="match status" value="1"/>
</dbReference>
<accession>A0A9D1UDE3</accession>
<evidence type="ECO:0000313" key="8">
    <source>
        <dbReference type="Proteomes" id="UP000824263"/>
    </source>
</evidence>